<evidence type="ECO:0000256" key="11">
    <source>
        <dbReference type="ARBA" id="ARBA00044535"/>
    </source>
</evidence>
<dbReference type="Proteomes" id="UP000295741">
    <property type="component" value="Unassembled WGS sequence"/>
</dbReference>
<proteinExistence type="inferred from homology"/>
<dbReference type="InterPro" id="IPR027417">
    <property type="entry name" value="P-loop_NTPase"/>
</dbReference>
<dbReference type="Pfam" id="PF16124">
    <property type="entry name" value="RecQ_Zn_bind"/>
    <property type="match status" value="1"/>
</dbReference>
<dbReference type="InterPro" id="IPR032284">
    <property type="entry name" value="RecQ_Zn-bd"/>
</dbReference>
<dbReference type="GO" id="GO:0005524">
    <property type="term" value="F:ATP binding"/>
    <property type="evidence" value="ECO:0007669"/>
    <property type="project" value="UniProtKB-KW"/>
</dbReference>
<keyword evidence="16" id="KW-1185">Reference proteome</keyword>
<dbReference type="CDD" id="cd17920">
    <property type="entry name" value="DEXHc_RecQ"/>
    <property type="match status" value="1"/>
</dbReference>
<dbReference type="Pfam" id="PF00271">
    <property type="entry name" value="Helicase_C"/>
    <property type="match status" value="1"/>
</dbReference>
<keyword evidence="2" id="KW-0479">Metal-binding</keyword>
<feature type="domain" description="Helicase C-terminal" evidence="14">
    <location>
        <begin position="215"/>
        <end position="364"/>
    </location>
</feature>
<evidence type="ECO:0000313" key="15">
    <source>
        <dbReference type="EMBL" id="TDO26784.1"/>
    </source>
</evidence>
<dbReference type="GO" id="GO:0043590">
    <property type="term" value="C:bacterial nucleoid"/>
    <property type="evidence" value="ECO:0007669"/>
    <property type="project" value="TreeGrafter"/>
</dbReference>
<reference evidence="15 16" key="1">
    <citation type="submission" date="2019-03" db="EMBL/GenBank/DDBJ databases">
        <title>Genomic Encyclopedia of Archaeal and Bacterial Type Strains, Phase II (KMG-II): from individual species to whole genera.</title>
        <authorList>
            <person name="Goeker M."/>
        </authorList>
    </citation>
    <scope>NUCLEOTIDE SEQUENCE [LARGE SCALE GENOMIC DNA]</scope>
    <source>
        <strain evidence="15 16">DSM 28323</strain>
    </source>
</reference>
<comment type="similarity">
    <text evidence="1">Belongs to the helicase family. RecQ subfamily.</text>
</comment>
<dbReference type="InterPro" id="IPR014001">
    <property type="entry name" value="Helicase_ATP-bd"/>
</dbReference>
<dbReference type="GO" id="GO:0030894">
    <property type="term" value="C:replisome"/>
    <property type="evidence" value="ECO:0007669"/>
    <property type="project" value="TreeGrafter"/>
</dbReference>
<gene>
    <name evidence="15" type="ORF">BC659_2094</name>
</gene>
<evidence type="ECO:0000259" key="14">
    <source>
        <dbReference type="PROSITE" id="PS51194"/>
    </source>
</evidence>
<dbReference type="EC" id="5.6.2.4" evidence="10"/>
<dbReference type="Pfam" id="PF00270">
    <property type="entry name" value="DEAD"/>
    <property type="match status" value="1"/>
</dbReference>
<dbReference type="OrthoDB" id="9763310at2"/>
<dbReference type="FunFam" id="3.40.50.300:FF:001389">
    <property type="entry name" value="ATP-dependent DNA helicase RecQ"/>
    <property type="match status" value="1"/>
</dbReference>
<evidence type="ECO:0000256" key="10">
    <source>
        <dbReference type="ARBA" id="ARBA00034808"/>
    </source>
</evidence>
<evidence type="ECO:0000256" key="3">
    <source>
        <dbReference type="ARBA" id="ARBA00022741"/>
    </source>
</evidence>
<dbReference type="GO" id="GO:0006281">
    <property type="term" value="P:DNA repair"/>
    <property type="evidence" value="ECO:0007669"/>
    <property type="project" value="TreeGrafter"/>
</dbReference>
<accession>A0A4R6IVT5</accession>
<evidence type="ECO:0000256" key="12">
    <source>
        <dbReference type="ARBA" id="ARBA00044550"/>
    </source>
</evidence>
<dbReference type="InterPro" id="IPR011545">
    <property type="entry name" value="DEAD/DEAH_box_helicase_dom"/>
</dbReference>
<dbReference type="GO" id="GO:0006310">
    <property type="term" value="P:DNA recombination"/>
    <property type="evidence" value="ECO:0007669"/>
    <property type="project" value="InterPro"/>
</dbReference>
<dbReference type="PROSITE" id="PS51192">
    <property type="entry name" value="HELICASE_ATP_BIND_1"/>
    <property type="match status" value="1"/>
</dbReference>
<dbReference type="AlphaFoldDB" id="A0A4R6IVT5"/>
<dbReference type="GO" id="GO:0046872">
    <property type="term" value="F:metal ion binding"/>
    <property type="evidence" value="ECO:0007669"/>
    <property type="project" value="UniProtKB-KW"/>
</dbReference>
<dbReference type="GO" id="GO:0003677">
    <property type="term" value="F:DNA binding"/>
    <property type="evidence" value="ECO:0007669"/>
    <property type="project" value="UniProtKB-KW"/>
</dbReference>
<name>A0A4R6IVT5_9BACT</name>
<evidence type="ECO:0000256" key="5">
    <source>
        <dbReference type="ARBA" id="ARBA00022806"/>
    </source>
</evidence>
<keyword evidence="4" id="KW-0378">Hydrolase</keyword>
<dbReference type="PANTHER" id="PTHR13710:SF105">
    <property type="entry name" value="ATP-DEPENDENT DNA HELICASE Q1"/>
    <property type="match status" value="1"/>
</dbReference>
<evidence type="ECO:0000256" key="2">
    <source>
        <dbReference type="ARBA" id="ARBA00022723"/>
    </source>
</evidence>
<dbReference type="GO" id="GO:0005737">
    <property type="term" value="C:cytoplasm"/>
    <property type="evidence" value="ECO:0007669"/>
    <property type="project" value="TreeGrafter"/>
</dbReference>
<comment type="catalytic activity">
    <reaction evidence="9">
        <text>Couples ATP hydrolysis with the unwinding of duplex DNA by translocating in the 3'-5' direction.</text>
        <dbReference type="EC" id="5.6.2.4"/>
    </reaction>
</comment>
<dbReference type="EMBL" id="SNWP01000011">
    <property type="protein sequence ID" value="TDO26784.1"/>
    <property type="molecule type" value="Genomic_DNA"/>
</dbReference>
<keyword evidence="5 15" id="KW-0347">Helicase</keyword>
<dbReference type="GO" id="GO:0009378">
    <property type="term" value="F:four-way junction helicase activity"/>
    <property type="evidence" value="ECO:0007669"/>
    <property type="project" value="TreeGrafter"/>
</dbReference>
<dbReference type="GO" id="GO:0043138">
    <property type="term" value="F:3'-5' DNA helicase activity"/>
    <property type="evidence" value="ECO:0007669"/>
    <property type="project" value="UniProtKB-EC"/>
</dbReference>
<dbReference type="SUPFAM" id="SSF52540">
    <property type="entry name" value="P-loop containing nucleoside triphosphate hydrolases"/>
    <property type="match status" value="1"/>
</dbReference>
<dbReference type="InterPro" id="IPR036388">
    <property type="entry name" value="WH-like_DNA-bd_sf"/>
</dbReference>
<sequence length="640" mass="73165">MINAAIDILQQYWKYDSFRPVQEEIIQSVAAGKDTLALLPTGGGKSICFQVPAMMMDGMCLVISPLIALMSDQVVHLVDKDIPAASLNSGMTYTEVKSTLQKASRGDYKFLYVSPERIESSLFQEYLPALDICLIAVDEAHCISQWGYDFRPPYLRIAQLRKELKNIPVIALSASATEKVQADIIEKLQFSNYQVFRQSFERSALSYSCFQVESKINKLIGILNSVPGSSIVYCNSRKLTKEVCQLLQLEGLSVDYYHAGLTHEEKIHKQNNWINNQTRIMVCTNAFGMGIDKSNVRSVVHYNIPDCLENYYQEAGRAGRDGKKSFAVLLYQQLDLQQLSNQPDKRYPPIPVIQSVYQSLADFFQLPVGSGEGGYFDFDINLFAQRFQYDLFTVINTLKVLEQEGHISFAENIFLPSQVMFTTDKETLYQFESSHPELERIIRSLLRTYEGIFDNRVSIFETQLARLTRSDITEVKTQLLQLMAFGMIEYLPQKETPQIHFLLNRASAKYLHIDQDAYLERKQQYKERVNNMIHYLQETTTCRSKMIGNYFGDHALQDCGICDNCLTKKKKQLSPKEFSDLHQSIQRLIADGSHSVSSVLQHLHSVPHDKIWTVLELLQSEEKIEINESGNIRLLSSTRS</sequence>
<evidence type="ECO:0000256" key="7">
    <source>
        <dbReference type="ARBA" id="ARBA00023125"/>
    </source>
</evidence>
<dbReference type="NCBIfam" id="TIGR00614">
    <property type="entry name" value="recQ_fam"/>
    <property type="match status" value="1"/>
</dbReference>
<keyword evidence="7" id="KW-0238">DNA-binding</keyword>
<dbReference type="PANTHER" id="PTHR13710">
    <property type="entry name" value="DNA HELICASE RECQ FAMILY MEMBER"/>
    <property type="match status" value="1"/>
</dbReference>
<feature type="domain" description="Helicase ATP-binding" evidence="13">
    <location>
        <begin position="26"/>
        <end position="194"/>
    </location>
</feature>
<evidence type="ECO:0000256" key="9">
    <source>
        <dbReference type="ARBA" id="ARBA00034617"/>
    </source>
</evidence>
<dbReference type="PROSITE" id="PS51194">
    <property type="entry name" value="HELICASE_CTER"/>
    <property type="match status" value="1"/>
</dbReference>
<protein>
    <recommendedName>
        <fullName evidence="11">ATP-dependent DNA helicase RecQ</fullName>
        <ecNumber evidence="10">5.6.2.4</ecNumber>
    </recommendedName>
    <alternativeName>
        <fullName evidence="12">DNA 3'-5' helicase RecQ</fullName>
    </alternativeName>
</protein>
<dbReference type="SMART" id="SM00487">
    <property type="entry name" value="DEXDc"/>
    <property type="match status" value="1"/>
</dbReference>
<evidence type="ECO:0000256" key="6">
    <source>
        <dbReference type="ARBA" id="ARBA00022840"/>
    </source>
</evidence>
<evidence type="ECO:0000259" key="13">
    <source>
        <dbReference type="PROSITE" id="PS51192"/>
    </source>
</evidence>
<dbReference type="Gene3D" id="3.40.50.300">
    <property type="entry name" value="P-loop containing nucleotide triphosphate hydrolases"/>
    <property type="match status" value="2"/>
</dbReference>
<dbReference type="RefSeq" id="WP_133474663.1">
    <property type="nucleotide sequence ID" value="NZ_SNWP01000011.1"/>
</dbReference>
<dbReference type="GO" id="GO:0016787">
    <property type="term" value="F:hydrolase activity"/>
    <property type="evidence" value="ECO:0007669"/>
    <property type="project" value="UniProtKB-KW"/>
</dbReference>
<keyword evidence="6" id="KW-0067">ATP-binding</keyword>
<dbReference type="InterPro" id="IPR004589">
    <property type="entry name" value="DNA_helicase_ATP-dep_RecQ"/>
</dbReference>
<dbReference type="InterPro" id="IPR001650">
    <property type="entry name" value="Helicase_C-like"/>
</dbReference>
<evidence type="ECO:0000313" key="16">
    <source>
        <dbReference type="Proteomes" id="UP000295741"/>
    </source>
</evidence>
<dbReference type="SMART" id="SM00490">
    <property type="entry name" value="HELICc"/>
    <property type="match status" value="1"/>
</dbReference>
<keyword evidence="3" id="KW-0547">Nucleotide-binding</keyword>
<dbReference type="Gene3D" id="1.10.10.10">
    <property type="entry name" value="Winged helix-like DNA-binding domain superfamily/Winged helix DNA-binding domain"/>
    <property type="match status" value="1"/>
</dbReference>
<organism evidence="15 16">
    <name type="scientific">Sediminibacterium goheungense</name>
    <dbReference type="NCBI Taxonomy" id="1086393"/>
    <lineage>
        <taxon>Bacteria</taxon>
        <taxon>Pseudomonadati</taxon>
        <taxon>Bacteroidota</taxon>
        <taxon>Chitinophagia</taxon>
        <taxon>Chitinophagales</taxon>
        <taxon>Chitinophagaceae</taxon>
        <taxon>Sediminibacterium</taxon>
    </lineage>
</organism>
<comment type="caution">
    <text evidence="15">The sequence shown here is derived from an EMBL/GenBank/DDBJ whole genome shotgun (WGS) entry which is preliminary data.</text>
</comment>
<evidence type="ECO:0000256" key="4">
    <source>
        <dbReference type="ARBA" id="ARBA00022801"/>
    </source>
</evidence>
<evidence type="ECO:0000256" key="8">
    <source>
        <dbReference type="ARBA" id="ARBA00023235"/>
    </source>
</evidence>
<evidence type="ECO:0000256" key="1">
    <source>
        <dbReference type="ARBA" id="ARBA00005446"/>
    </source>
</evidence>
<keyword evidence="8" id="KW-0413">Isomerase</keyword>